<accession>A0AAW1UPC6</accession>
<name>A0AAW1UPC6_9CUCU</name>
<comment type="caution">
    <text evidence="2">The sequence shown here is derived from an EMBL/GenBank/DDBJ whole genome shotgun (WGS) entry which is preliminary data.</text>
</comment>
<dbReference type="AlphaFoldDB" id="A0AAW1UPC6"/>
<evidence type="ECO:0000313" key="3">
    <source>
        <dbReference type="Proteomes" id="UP001431783"/>
    </source>
</evidence>
<sequence>MREIKTVKTKLFKLERRHSLGNSWEIEERKDACIQTENEEGTVKQEDIRDRKLKIKEQEENILDLVNMEWTESCHKSRICTKSILELDKGMDIAVFVDVENVKENRLINLLTAQSSVIRSHIRAGKFKEGETLSYRLGGTITLGKKELKEDKQVLLIGIDRKKESPTDVYSSMSKLITEYRSEEKRGLHVVWMGGEMQIRARKIMACCIAHHDIDVTWHQKGDRHASAAGNQATTLLDARVSIGLGAAGNVGNQDIKQMNVRHSHTAQSADKKVTWPGLGNVLSIGGKPRNMLGKKYPPRISSDVNKDQNMNEWKTVGKKGQDKAGT</sequence>
<evidence type="ECO:0000256" key="1">
    <source>
        <dbReference type="SAM" id="MobiDB-lite"/>
    </source>
</evidence>
<gene>
    <name evidence="2" type="ORF">WA026_022235</name>
</gene>
<feature type="region of interest" description="Disordered" evidence="1">
    <location>
        <begin position="290"/>
        <end position="327"/>
    </location>
</feature>
<organism evidence="2 3">
    <name type="scientific">Henosepilachna vigintioctopunctata</name>
    <dbReference type="NCBI Taxonomy" id="420089"/>
    <lineage>
        <taxon>Eukaryota</taxon>
        <taxon>Metazoa</taxon>
        <taxon>Ecdysozoa</taxon>
        <taxon>Arthropoda</taxon>
        <taxon>Hexapoda</taxon>
        <taxon>Insecta</taxon>
        <taxon>Pterygota</taxon>
        <taxon>Neoptera</taxon>
        <taxon>Endopterygota</taxon>
        <taxon>Coleoptera</taxon>
        <taxon>Polyphaga</taxon>
        <taxon>Cucujiformia</taxon>
        <taxon>Coccinelloidea</taxon>
        <taxon>Coccinellidae</taxon>
        <taxon>Epilachninae</taxon>
        <taxon>Epilachnini</taxon>
        <taxon>Henosepilachna</taxon>
    </lineage>
</organism>
<evidence type="ECO:0000313" key="2">
    <source>
        <dbReference type="EMBL" id="KAK9882606.1"/>
    </source>
</evidence>
<dbReference type="EMBL" id="JARQZJ010000078">
    <property type="protein sequence ID" value="KAK9882606.1"/>
    <property type="molecule type" value="Genomic_DNA"/>
</dbReference>
<protein>
    <submittedName>
        <fullName evidence="2">Uncharacterized protein</fullName>
    </submittedName>
</protein>
<reference evidence="2 3" key="1">
    <citation type="submission" date="2023-03" db="EMBL/GenBank/DDBJ databases">
        <title>Genome insight into feeding habits of ladybird beetles.</title>
        <authorList>
            <person name="Li H.-S."/>
            <person name="Huang Y.-H."/>
            <person name="Pang H."/>
        </authorList>
    </citation>
    <scope>NUCLEOTIDE SEQUENCE [LARGE SCALE GENOMIC DNA]</scope>
    <source>
        <strain evidence="2">SYSU_2023b</strain>
        <tissue evidence="2">Whole body</tissue>
    </source>
</reference>
<keyword evidence="3" id="KW-1185">Reference proteome</keyword>
<dbReference type="Proteomes" id="UP001431783">
    <property type="component" value="Unassembled WGS sequence"/>
</dbReference>
<proteinExistence type="predicted"/>